<protein>
    <recommendedName>
        <fullName evidence="1">HMA domain-containing protein</fullName>
    </recommendedName>
</protein>
<dbReference type="EMBL" id="NHSF01000080">
    <property type="protein sequence ID" value="MBK5932194.1"/>
    <property type="molecule type" value="Genomic_DNA"/>
</dbReference>
<reference evidence="2" key="2">
    <citation type="journal article" date="2020" name="Microorganisms">
        <title>Osmotic Adaptation and Compatible Solute Biosynthesis of Phototrophic Bacteria as Revealed from Genome Analyses.</title>
        <authorList>
            <person name="Imhoff J.F."/>
            <person name="Rahn T."/>
            <person name="Kunzel S."/>
            <person name="Keller A."/>
            <person name="Neulinger S.C."/>
        </authorList>
    </citation>
    <scope>NUCLEOTIDE SEQUENCE</scope>
    <source>
        <strain evidence="2">DSM 4395</strain>
    </source>
</reference>
<feature type="domain" description="HMA" evidence="1">
    <location>
        <begin position="10"/>
        <end position="77"/>
    </location>
</feature>
<dbReference type="SUPFAM" id="SSF55008">
    <property type="entry name" value="HMA, heavy metal-associated domain"/>
    <property type="match status" value="1"/>
</dbReference>
<dbReference type="Proteomes" id="UP001296967">
    <property type="component" value="Unassembled WGS sequence"/>
</dbReference>
<name>A0AAJ0UIM8_HALSE</name>
<dbReference type="RefSeq" id="WP_201247037.1">
    <property type="nucleotide sequence ID" value="NZ_NHSF01000080.1"/>
</dbReference>
<proteinExistence type="predicted"/>
<evidence type="ECO:0000313" key="3">
    <source>
        <dbReference type="Proteomes" id="UP001296967"/>
    </source>
</evidence>
<dbReference type="PROSITE" id="PS50846">
    <property type="entry name" value="HMA_2"/>
    <property type="match status" value="1"/>
</dbReference>
<organism evidence="2 3">
    <name type="scientific">Halochromatium salexigens</name>
    <name type="common">Chromatium salexigens</name>
    <dbReference type="NCBI Taxonomy" id="49447"/>
    <lineage>
        <taxon>Bacteria</taxon>
        <taxon>Pseudomonadati</taxon>
        <taxon>Pseudomonadota</taxon>
        <taxon>Gammaproteobacteria</taxon>
        <taxon>Chromatiales</taxon>
        <taxon>Chromatiaceae</taxon>
        <taxon>Halochromatium</taxon>
    </lineage>
</organism>
<dbReference type="InterPro" id="IPR006121">
    <property type="entry name" value="HMA_dom"/>
</dbReference>
<sequence>MSQYIHHIPGRIRVRSKAFRCYGERASNAQAKLMAMDGVRAVQINQRASSIVVQYDPELLSRVELFAALEDLGCMAAVRRDETHANKLGETFGKALVGAMMQKVVEQSARNLVGVLV</sequence>
<dbReference type="GO" id="GO:0046872">
    <property type="term" value="F:metal ion binding"/>
    <property type="evidence" value="ECO:0007669"/>
    <property type="project" value="InterPro"/>
</dbReference>
<dbReference type="Pfam" id="PF19991">
    <property type="entry name" value="HMA_2"/>
    <property type="match status" value="1"/>
</dbReference>
<evidence type="ECO:0000259" key="1">
    <source>
        <dbReference type="PROSITE" id="PS50846"/>
    </source>
</evidence>
<reference evidence="2" key="1">
    <citation type="submission" date="2017-05" db="EMBL/GenBank/DDBJ databases">
        <authorList>
            <person name="Imhoff J.F."/>
            <person name="Rahn T."/>
            <person name="Kuenzel S."/>
            <person name="Neulinger S.C."/>
        </authorList>
    </citation>
    <scope>NUCLEOTIDE SEQUENCE</scope>
    <source>
        <strain evidence="2">DSM 4395</strain>
    </source>
</reference>
<dbReference type="AlphaFoldDB" id="A0AAJ0UIM8"/>
<dbReference type="InterPro" id="IPR036163">
    <property type="entry name" value="HMA_dom_sf"/>
</dbReference>
<evidence type="ECO:0000313" key="2">
    <source>
        <dbReference type="EMBL" id="MBK5932194.1"/>
    </source>
</evidence>
<dbReference type="CDD" id="cd00371">
    <property type="entry name" value="HMA"/>
    <property type="match status" value="1"/>
</dbReference>
<comment type="caution">
    <text evidence="2">The sequence shown here is derived from an EMBL/GenBank/DDBJ whole genome shotgun (WGS) entry which is preliminary data.</text>
</comment>
<dbReference type="Gene3D" id="3.30.70.100">
    <property type="match status" value="1"/>
</dbReference>
<keyword evidence="3" id="KW-1185">Reference proteome</keyword>
<accession>A0AAJ0UIM8</accession>
<gene>
    <name evidence="2" type="ORF">CCR82_17060</name>
</gene>